<evidence type="ECO:0000313" key="3">
    <source>
        <dbReference type="Proteomes" id="UP000295192"/>
    </source>
</evidence>
<protein>
    <submittedName>
        <fullName evidence="2">Uncharacterized protein</fullName>
    </submittedName>
</protein>
<organism evidence="2 3">
    <name type="scientific">Drosophila navojoa</name>
    <name type="common">Fruit fly</name>
    <dbReference type="NCBI Taxonomy" id="7232"/>
    <lineage>
        <taxon>Eukaryota</taxon>
        <taxon>Metazoa</taxon>
        <taxon>Ecdysozoa</taxon>
        <taxon>Arthropoda</taxon>
        <taxon>Hexapoda</taxon>
        <taxon>Insecta</taxon>
        <taxon>Pterygota</taxon>
        <taxon>Neoptera</taxon>
        <taxon>Endopterygota</taxon>
        <taxon>Diptera</taxon>
        <taxon>Brachycera</taxon>
        <taxon>Muscomorpha</taxon>
        <taxon>Ephydroidea</taxon>
        <taxon>Drosophilidae</taxon>
        <taxon>Drosophila</taxon>
    </lineage>
</organism>
<gene>
    <name evidence="2" type="ORF">AWZ03_010448</name>
</gene>
<dbReference type="Proteomes" id="UP000295192">
    <property type="component" value="Unassembled WGS sequence"/>
</dbReference>
<proteinExistence type="predicted"/>
<reference evidence="2 3" key="1">
    <citation type="journal article" date="2019" name="J. Hered.">
        <title>An Improved Genome Assembly for Drosophila navojoa, the Basal Species in the mojavensis Cluster.</title>
        <authorList>
            <person name="Vanderlinde T."/>
            <person name="Dupim E.G."/>
            <person name="Nazario-Yepiz N.O."/>
            <person name="Carvalho A.B."/>
        </authorList>
    </citation>
    <scope>NUCLEOTIDE SEQUENCE [LARGE SCALE GENOMIC DNA]</scope>
    <source>
        <strain evidence="2">Navoj_Jal97</strain>
        <tissue evidence="2">Whole organism</tissue>
    </source>
</reference>
<accession>A0A484B2L3</accession>
<dbReference type="OrthoDB" id="6517071at2759"/>
<name>A0A484B2L3_DRONA</name>
<feature type="compositionally biased region" description="Basic and acidic residues" evidence="1">
    <location>
        <begin position="67"/>
        <end position="85"/>
    </location>
</feature>
<dbReference type="EMBL" id="LSRL02000175">
    <property type="protein sequence ID" value="TDG43127.1"/>
    <property type="molecule type" value="Genomic_DNA"/>
</dbReference>
<feature type="region of interest" description="Disordered" evidence="1">
    <location>
        <begin position="32"/>
        <end position="88"/>
    </location>
</feature>
<evidence type="ECO:0000313" key="2">
    <source>
        <dbReference type="EMBL" id="TDG43127.1"/>
    </source>
</evidence>
<dbReference type="AlphaFoldDB" id="A0A484B2L3"/>
<dbReference type="STRING" id="7232.A0A484B2L3"/>
<keyword evidence="3" id="KW-1185">Reference proteome</keyword>
<sequence length="113" mass="11391">MHTCSTALGFYTPVKASPMDSLFQLGVTRSPSAVATNGGSSSNNNSSSSSSFNGNGNGSIVGISEGLLKDGENGESGVKDAKDAAGADDDVDDFLTAGGIVYSEGTQKTDLLY</sequence>
<evidence type="ECO:0000256" key="1">
    <source>
        <dbReference type="SAM" id="MobiDB-lite"/>
    </source>
</evidence>
<dbReference type="OMA" id="YSEGTHK"/>
<comment type="caution">
    <text evidence="2">The sequence shown here is derived from an EMBL/GenBank/DDBJ whole genome shotgun (WGS) entry which is preliminary data.</text>
</comment>
<feature type="compositionally biased region" description="Low complexity" evidence="1">
    <location>
        <begin position="37"/>
        <end position="54"/>
    </location>
</feature>